<name>A0AAW2UQ10_SESRA</name>
<accession>A0AAW2UQ10</accession>
<feature type="compositionally biased region" description="Low complexity" evidence="1">
    <location>
        <begin position="60"/>
        <end position="69"/>
    </location>
</feature>
<organism evidence="2">
    <name type="scientific">Sesamum radiatum</name>
    <name type="common">Black benniseed</name>
    <dbReference type="NCBI Taxonomy" id="300843"/>
    <lineage>
        <taxon>Eukaryota</taxon>
        <taxon>Viridiplantae</taxon>
        <taxon>Streptophyta</taxon>
        <taxon>Embryophyta</taxon>
        <taxon>Tracheophyta</taxon>
        <taxon>Spermatophyta</taxon>
        <taxon>Magnoliopsida</taxon>
        <taxon>eudicotyledons</taxon>
        <taxon>Gunneridae</taxon>
        <taxon>Pentapetalae</taxon>
        <taxon>asterids</taxon>
        <taxon>lamiids</taxon>
        <taxon>Lamiales</taxon>
        <taxon>Pedaliaceae</taxon>
        <taxon>Sesamum</taxon>
    </lineage>
</organism>
<evidence type="ECO:0000256" key="1">
    <source>
        <dbReference type="SAM" id="MobiDB-lite"/>
    </source>
</evidence>
<gene>
    <name evidence="2" type="ORF">Sradi_1326900</name>
</gene>
<feature type="region of interest" description="Disordered" evidence="1">
    <location>
        <begin position="35"/>
        <end position="69"/>
    </location>
</feature>
<proteinExistence type="predicted"/>
<comment type="caution">
    <text evidence="2">The sequence shown here is derived from an EMBL/GenBank/DDBJ whole genome shotgun (WGS) entry which is preliminary data.</text>
</comment>
<dbReference type="AlphaFoldDB" id="A0AAW2UQ10"/>
<protein>
    <submittedName>
        <fullName evidence="2">Uncharacterized protein</fullName>
    </submittedName>
</protein>
<evidence type="ECO:0000313" key="2">
    <source>
        <dbReference type="EMBL" id="KAL0419134.1"/>
    </source>
</evidence>
<dbReference type="EMBL" id="JACGWJ010000005">
    <property type="protein sequence ID" value="KAL0419134.1"/>
    <property type="molecule type" value="Genomic_DNA"/>
</dbReference>
<sequence length="86" mass="9571">MRCNTRQHNATVRCFANKIRPRQIALTWRSWSKLGSTHGKYGRGEPRPKLGRGIKPQPTAASSSISSDAIQCQSPTLNDSLRHVVT</sequence>
<reference evidence="2" key="2">
    <citation type="journal article" date="2024" name="Plant">
        <title>Genomic evolution and insights into agronomic trait innovations of Sesamum species.</title>
        <authorList>
            <person name="Miao H."/>
            <person name="Wang L."/>
            <person name="Qu L."/>
            <person name="Liu H."/>
            <person name="Sun Y."/>
            <person name="Le M."/>
            <person name="Wang Q."/>
            <person name="Wei S."/>
            <person name="Zheng Y."/>
            <person name="Lin W."/>
            <person name="Duan Y."/>
            <person name="Cao H."/>
            <person name="Xiong S."/>
            <person name="Wang X."/>
            <person name="Wei L."/>
            <person name="Li C."/>
            <person name="Ma Q."/>
            <person name="Ju M."/>
            <person name="Zhao R."/>
            <person name="Li G."/>
            <person name="Mu C."/>
            <person name="Tian Q."/>
            <person name="Mei H."/>
            <person name="Zhang T."/>
            <person name="Gao T."/>
            <person name="Zhang H."/>
        </authorList>
    </citation>
    <scope>NUCLEOTIDE SEQUENCE</scope>
    <source>
        <strain evidence="2">G02</strain>
    </source>
</reference>
<reference evidence="2" key="1">
    <citation type="submission" date="2020-06" db="EMBL/GenBank/DDBJ databases">
        <authorList>
            <person name="Li T."/>
            <person name="Hu X."/>
            <person name="Zhang T."/>
            <person name="Song X."/>
            <person name="Zhang H."/>
            <person name="Dai N."/>
            <person name="Sheng W."/>
            <person name="Hou X."/>
            <person name="Wei L."/>
        </authorList>
    </citation>
    <scope>NUCLEOTIDE SEQUENCE</scope>
    <source>
        <strain evidence="2">G02</strain>
        <tissue evidence="2">Leaf</tissue>
    </source>
</reference>